<dbReference type="SUPFAM" id="SSF51735">
    <property type="entry name" value="NAD(P)-binding Rossmann-fold domains"/>
    <property type="match status" value="1"/>
</dbReference>
<dbReference type="InterPro" id="IPR028939">
    <property type="entry name" value="P5C_Rdtase_cat_N"/>
</dbReference>
<organism evidence="3 4">
    <name type="scientific">candidate division WOR-3 bacterium</name>
    <dbReference type="NCBI Taxonomy" id="2052148"/>
    <lineage>
        <taxon>Bacteria</taxon>
        <taxon>Bacteria division WOR-3</taxon>
    </lineage>
</organism>
<dbReference type="AlphaFoldDB" id="A0A660SKN0"/>
<dbReference type="Pfam" id="PF03807">
    <property type="entry name" value="F420_oxidored"/>
    <property type="match status" value="1"/>
</dbReference>
<evidence type="ECO:0000259" key="2">
    <source>
        <dbReference type="Pfam" id="PF10728"/>
    </source>
</evidence>
<evidence type="ECO:0000313" key="3">
    <source>
        <dbReference type="EMBL" id="RKX70591.1"/>
    </source>
</evidence>
<feature type="domain" description="DUF2520" evidence="2">
    <location>
        <begin position="119"/>
        <end position="240"/>
    </location>
</feature>
<dbReference type="EMBL" id="QNBE01000034">
    <property type="protein sequence ID" value="RKX70591.1"/>
    <property type="molecule type" value="Genomic_DNA"/>
</dbReference>
<sequence length="263" mass="29583">MLRIGLIGCGRVGLGFIRSLKGVRVVGVDDRNPARLRRAERLFQCRGKGIEAMVKKADVILIATNDDQIRKVARAVRRRGFDRTLIHFSGLLPSRILGPNRASIHPLGSFARPVRMNRTPFVIEGDRKGKEVAIRLVSSITDQILTIRPGDKPYYHLACVFVSNLLIGLYAMAQDIIKTKGIDLLPLLESTVANLKRLGPKRALTGPLIRGDIRTLLEHRRLLKGLNRDFEVVYLALSRQLIRDLLMDDDNLARAELTRFLEP</sequence>
<dbReference type="Gene3D" id="1.10.1040.20">
    <property type="entry name" value="ProC-like, C-terminal domain"/>
    <property type="match status" value="1"/>
</dbReference>
<dbReference type="PANTHER" id="PTHR40459:SF1">
    <property type="entry name" value="CONSERVED HYPOTHETICAL ALANINE AND LEUCINE RICH PROTEIN"/>
    <property type="match status" value="1"/>
</dbReference>
<dbReference type="InterPro" id="IPR037108">
    <property type="entry name" value="TM1727-like_C_sf"/>
</dbReference>
<evidence type="ECO:0000313" key="4">
    <source>
        <dbReference type="Proteomes" id="UP000268469"/>
    </source>
</evidence>
<evidence type="ECO:0000259" key="1">
    <source>
        <dbReference type="Pfam" id="PF03807"/>
    </source>
</evidence>
<dbReference type="Gene3D" id="3.40.50.720">
    <property type="entry name" value="NAD(P)-binding Rossmann-like Domain"/>
    <property type="match status" value="1"/>
</dbReference>
<protein>
    <recommendedName>
        <fullName evidence="5">DUF2520 domain-containing protein</fullName>
    </recommendedName>
</protein>
<comment type="caution">
    <text evidence="3">The sequence shown here is derived from an EMBL/GenBank/DDBJ whole genome shotgun (WGS) entry which is preliminary data.</text>
</comment>
<evidence type="ECO:0008006" key="5">
    <source>
        <dbReference type="Google" id="ProtNLM"/>
    </source>
</evidence>
<gene>
    <name evidence="3" type="ORF">DRP53_04465</name>
</gene>
<dbReference type="Proteomes" id="UP000268469">
    <property type="component" value="Unassembled WGS sequence"/>
</dbReference>
<dbReference type="PANTHER" id="PTHR40459">
    <property type="entry name" value="CONSERVED HYPOTHETICAL ALANINE AND LEUCINE RICH PROTEIN"/>
    <property type="match status" value="1"/>
</dbReference>
<reference evidence="3 4" key="1">
    <citation type="submission" date="2018-06" db="EMBL/GenBank/DDBJ databases">
        <title>Extensive metabolic versatility and redundancy in microbially diverse, dynamic hydrothermal sediments.</title>
        <authorList>
            <person name="Dombrowski N."/>
            <person name="Teske A."/>
            <person name="Baker B.J."/>
        </authorList>
    </citation>
    <scope>NUCLEOTIDE SEQUENCE [LARGE SCALE GENOMIC DNA]</scope>
    <source>
        <strain evidence="3">B36_G15</strain>
    </source>
</reference>
<dbReference type="Pfam" id="PF10728">
    <property type="entry name" value="DUF2520"/>
    <property type="match status" value="1"/>
</dbReference>
<dbReference type="SUPFAM" id="SSF48179">
    <property type="entry name" value="6-phosphogluconate dehydrogenase C-terminal domain-like"/>
    <property type="match status" value="1"/>
</dbReference>
<dbReference type="InterPro" id="IPR036291">
    <property type="entry name" value="NAD(P)-bd_dom_sf"/>
</dbReference>
<dbReference type="InterPro" id="IPR018931">
    <property type="entry name" value="DUF2520"/>
</dbReference>
<feature type="domain" description="Pyrroline-5-carboxylate reductase catalytic N-terminal" evidence="1">
    <location>
        <begin position="3"/>
        <end position="78"/>
    </location>
</feature>
<proteinExistence type="predicted"/>
<name>A0A660SKN0_UNCW3</name>
<dbReference type="InterPro" id="IPR008927">
    <property type="entry name" value="6-PGluconate_DH-like_C_sf"/>
</dbReference>
<accession>A0A660SKN0</accession>